<keyword evidence="1" id="KW-0347">Helicase</keyword>
<protein>
    <recommendedName>
        <fullName evidence="8">DEAD box helicase involved in nonsense mediated decay</fullName>
    </recommendedName>
</protein>
<keyword evidence="1" id="KW-0067">ATP-binding</keyword>
<dbReference type="CDD" id="cd18808">
    <property type="entry name" value="SF1_C_Upf1"/>
    <property type="match status" value="1"/>
</dbReference>
<name>A0A0F4YNM6_RASE3</name>
<comment type="caution">
    <text evidence="6">The sequence shown here is derived from an EMBL/GenBank/DDBJ whole genome shotgun (WGS) entry which is preliminary data.</text>
</comment>
<dbReference type="Gene3D" id="3.40.50.300">
    <property type="entry name" value="P-loop containing nucleotide triphosphate hydrolases"/>
    <property type="match status" value="3"/>
</dbReference>
<accession>A0A0F4YNM6</accession>
<dbReference type="PANTHER" id="PTHR10887">
    <property type="entry name" value="DNA2/NAM7 HELICASE FAMILY"/>
    <property type="match status" value="1"/>
</dbReference>
<evidence type="ECO:0000256" key="1">
    <source>
        <dbReference type="ARBA" id="ARBA00022806"/>
    </source>
</evidence>
<dbReference type="InterPro" id="IPR027417">
    <property type="entry name" value="P-loop_NTPase"/>
</dbReference>
<dbReference type="Proteomes" id="UP000053958">
    <property type="component" value="Unassembled WGS sequence"/>
</dbReference>
<dbReference type="AlphaFoldDB" id="A0A0F4YNM6"/>
<dbReference type="OrthoDB" id="409395at2759"/>
<dbReference type="STRING" id="1408163.A0A0F4YNM6"/>
<keyword evidence="7" id="KW-1185">Reference proteome</keyword>
<dbReference type="GO" id="GO:0031380">
    <property type="term" value="C:nuclear RNA-directed RNA polymerase complex"/>
    <property type="evidence" value="ECO:0007669"/>
    <property type="project" value="EnsemblFungi"/>
</dbReference>
<dbReference type="InterPro" id="IPR047187">
    <property type="entry name" value="SF1_C_Upf1"/>
</dbReference>
<evidence type="ECO:0000256" key="2">
    <source>
        <dbReference type="SAM" id="MobiDB-lite"/>
    </source>
</evidence>
<feature type="region of interest" description="Disordered" evidence="2">
    <location>
        <begin position="996"/>
        <end position="1048"/>
    </location>
</feature>
<dbReference type="SUPFAM" id="SSF52540">
    <property type="entry name" value="P-loop containing nucleoside triphosphate hydrolases"/>
    <property type="match status" value="1"/>
</dbReference>
<feature type="domain" description="ZNFX1" evidence="5">
    <location>
        <begin position="116"/>
        <end position="223"/>
    </location>
</feature>
<dbReference type="GO" id="GO:0106222">
    <property type="term" value="F:lncRNA binding"/>
    <property type="evidence" value="ECO:0007669"/>
    <property type="project" value="EnsemblFungi"/>
</dbReference>
<dbReference type="EMBL" id="LASV01000311">
    <property type="protein sequence ID" value="KKA19844.1"/>
    <property type="molecule type" value="Genomic_DNA"/>
</dbReference>
<dbReference type="RefSeq" id="XP_013326456.1">
    <property type="nucleotide sequence ID" value="XM_013471002.1"/>
</dbReference>
<keyword evidence="1" id="KW-0378">Hydrolase</keyword>
<dbReference type="GO" id="GO:0031934">
    <property type="term" value="C:mating-type region heterochromatin"/>
    <property type="evidence" value="ECO:0007669"/>
    <property type="project" value="EnsemblFungi"/>
</dbReference>
<gene>
    <name evidence="6" type="ORF">T310_6168</name>
</gene>
<sequence>MAHLQRDEQPRGRYRSRGVAVPVANKDIRKYVLESYSAADEGWTSKPEIPASDEVMGMSGDAEDEDVIPLMPNQIAGPWPSREAYLSAHYELLREESLAPLRDAVAYVRENPLMMDSKEVCIYEKVHIIGVTFAPKGVAARLQFSTARAGKNIVWEYSRRLMSGSIVALSPVQDHFKSKCVVAVVAARPLEQVKQQPHQVDIFFARVEDAQFDVQQEWIMVEPRTGYYESVRYTMTALQRMTNERFPLVEHICNLKATIDAPEYVKENPVVDLSPVLGSDAPCNNIDVLSDWPEPPSDGLDASQWEALRQILTKRLAIVQGPPGTGKTHVSVAALKVLLSNMKVGDPPIIIAAQTNHALDQLINHVSLFEKNYVRLGGRSADPEIRKRTLFEIRQKNPTPSLSGGLLAPARKDLQNHIESITKLLQPFKAENSSSPLPASFFLEYGVLTPAQCDSLREGAKGWIGSGLGHTEDPMATWLGDGLVKFDVVYKEESFGFEEEDIDLEYEQLKELEAERGFEDDLEALKGFHMPLKEGFVGQSSPSTSEKVILETHLKRRDLWQIPAKIRGAVYNVLCKLAKGKVLEAYQRLLRCYEKSSVELQIGKWERDLVTLQGAKLIGMTTTGLSKYRTLVSCLKPRIIMIEEAAEVIEAPVVVSCVESLQHLILVGDHKQLQGHCHVRDLEGEPFFLNVSMFERLVHNGIEFKSLTMQRRMAPEIRRLLTPIYENLTDHSSVEKYPKVPGMGDIRSFFFCHTWPESSDSLASKYNPNEAQMIVGFFLHLVFNGIPVSDITILTFYNGQRKKLLKLLKDNRYLQGQYVKVVTVDSYQGEENEVVILSLVRSSEENQIGFLSVENRVCVAMSRARRGLYIFGNGQALAHADPLWWQIIKIMGNDDNDRRRLGFHLPLTCGKHGKTTFVQVKENKPNPAPIVLSEKLRDDAKHARFIQSYKDFANGGAKKHDALLAEKANALALEEMQKHLDQEAWKDLFGDEPAEEEVETKPMLAVTDSPVGKGGTRERYVNYFNPDTSPKSRATDDRPVVSLLDDGE</sequence>
<evidence type="ECO:0000259" key="4">
    <source>
        <dbReference type="Pfam" id="PF13087"/>
    </source>
</evidence>
<feature type="domain" description="DNA2/NAM7 helicase helicase" evidence="3">
    <location>
        <begin position="300"/>
        <end position="674"/>
    </location>
</feature>
<dbReference type="InterPro" id="IPR041679">
    <property type="entry name" value="DNA2/NAM7-like_C"/>
</dbReference>
<dbReference type="InterPro" id="IPR045055">
    <property type="entry name" value="DNA2/NAM7-like"/>
</dbReference>
<dbReference type="Pfam" id="PF13087">
    <property type="entry name" value="AAA_12"/>
    <property type="match status" value="1"/>
</dbReference>
<reference evidence="6 7" key="1">
    <citation type="submission" date="2015-04" db="EMBL/GenBank/DDBJ databases">
        <authorList>
            <person name="Heijne W.H."/>
            <person name="Fedorova N.D."/>
            <person name="Nierman W.C."/>
            <person name="Vollebregt A.W."/>
            <person name="Zhao Z."/>
            <person name="Wu L."/>
            <person name="Kumar M."/>
            <person name="Stam H."/>
            <person name="van den Berg M.A."/>
            <person name="Pel H.J."/>
        </authorList>
    </citation>
    <scope>NUCLEOTIDE SEQUENCE [LARGE SCALE GENOMIC DNA]</scope>
    <source>
        <strain evidence="6 7">CBS 393.64</strain>
    </source>
</reference>
<dbReference type="InterPro" id="IPR057373">
    <property type="entry name" value="ZNFX1"/>
</dbReference>
<dbReference type="GO" id="GO:0005721">
    <property type="term" value="C:pericentric heterochromatin"/>
    <property type="evidence" value="ECO:0007669"/>
    <property type="project" value="EnsemblFungi"/>
</dbReference>
<dbReference type="Pfam" id="PF25396">
    <property type="entry name" value="ZNFX1"/>
    <property type="match status" value="1"/>
</dbReference>
<dbReference type="Pfam" id="PF13086">
    <property type="entry name" value="AAA_11"/>
    <property type="match status" value="1"/>
</dbReference>
<proteinExistence type="predicted"/>
<feature type="domain" description="DNA2/NAM7 helicase-like C-terminal" evidence="4">
    <location>
        <begin position="689"/>
        <end position="874"/>
    </location>
</feature>
<evidence type="ECO:0000313" key="7">
    <source>
        <dbReference type="Proteomes" id="UP000053958"/>
    </source>
</evidence>
<dbReference type="GeneID" id="25318480"/>
<organism evidence="6 7">
    <name type="scientific">Rasamsonia emersonii (strain ATCC 16479 / CBS 393.64 / IMI 116815)</name>
    <dbReference type="NCBI Taxonomy" id="1408163"/>
    <lineage>
        <taxon>Eukaryota</taxon>
        <taxon>Fungi</taxon>
        <taxon>Dikarya</taxon>
        <taxon>Ascomycota</taxon>
        <taxon>Pezizomycotina</taxon>
        <taxon>Eurotiomycetes</taxon>
        <taxon>Eurotiomycetidae</taxon>
        <taxon>Eurotiales</taxon>
        <taxon>Trichocomaceae</taxon>
        <taxon>Rasamsonia</taxon>
    </lineage>
</organism>
<evidence type="ECO:0008006" key="8">
    <source>
        <dbReference type="Google" id="ProtNLM"/>
    </source>
</evidence>
<dbReference type="FunFam" id="3.40.50.300:FF:001366">
    <property type="entry name" value="ATP binding protein, putative"/>
    <property type="match status" value="1"/>
</dbReference>
<evidence type="ECO:0000313" key="6">
    <source>
        <dbReference type="EMBL" id="KKA19844.1"/>
    </source>
</evidence>
<keyword evidence="1" id="KW-0547">Nucleotide-binding</keyword>
<dbReference type="InterPro" id="IPR041677">
    <property type="entry name" value="DNA2/NAM7_AAA_11"/>
</dbReference>
<dbReference type="GO" id="GO:0140727">
    <property type="term" value="P:siRNA-mediated pericentric heterochromatin formation"/>
    <property type="evidence" value="ECO:0007669"/>
    <property type="project" value="EnsemblFungi"/>
</dbReference>
<dbReference type="GO" id="GO:0004386">
    <property type="term" value="F:helicase activity"/>
    <property type="evidence" value="ECO:0007669"/>
    <property type="project" value="InterPro"/>
</dbReference>
<evidence type="ECO:0000259" key="3">
    <source>
        <dbReference type="Pfam" id="PF13086"/>
    </source>
</evidence>
<evidence type="ECO:0000259" key="5">
    <source>
        <dbReference type="Pfam" id="PF25396"/>
    </source>
</evidence>
<dbReference type="PANTHER" id="PTHR10887:SF341">
    <property type="entry name" value="NFX1-TYPE ZINC FINGER-CONTAINING PROTEIN 1"/>
    <property type="match status" value="1"/>
</dbReference>